<evidence type="ECO:0000256" key="4">
    <source>
        <dbReference type="PROSITE-ProRule" id="PRU00221"/>
    </source>
</evidence>
<dbReference type="PANTHER" id="PTHR14091">
    <property type="entry name" value="PERIODIC TRYPTOPHAN PROTEIN 1"/>
    <property type="match status" value="1"/>
</dbReference>
<dbReference type="PANTHER" id="PTHR14091:SF0">
    <property type="entry name" value="PERIODIC TRYPTOPHAN PROTEIN 1 HOMOLOG"/>
    <property type="match status" value="1"/>
</dbReference>
<keyword evidence="2 4" id="KW-0853">WD repeat</keyword>
<dbReference type="InterPro" id="IPR001680">
    <property type="entry name" value="WD40_rpt"/>
</dbReference>
<feature type="compositionally biased region" description="Acidic residues" evidence="5">
    <location>
        <begin position="515"/>
        <end position="532"/>
    </location>
</feature>
<accession>A0A507FLX3</accession>
<feature type="compositionally biased region" description="Acidic residues" evidence="5">
    <location>
        <begin position="80"/>
        <end position="90"/>
    </location>
</feature>
<dbReference type="SMART" id="SM00320">
    <property type="entry name" value="WD40"/>
    <property type="match status" value="5"/>
</dbReference>
<dbReference type="STRING" id="246404.A0A507FLX3"/>
<dbReference type="SUPFAM" id="SSF50978">
    <property type="entry name" value="WD40 repeat-like"/>
    <property type="match status" value="1"/>
</dbReference>
<dbReference type="PROSITE" id="PS50294">
    <property type="entry name" value="WD_REPEATS_REGION"/>
    <property type="match status" value="2"/>
</dbReference>
<feature type="region of interest" description="Disordered" evidence="5">
    <location>
        <begin position="46"/>
        <end position="124"/>
    </location>
</feature>
<feature type="repeat" description="WD" evidence="4">
    <location>
        <begin position="323"/>
        <end position="365"/>
    </location>
</feature>
<reference evidence="6 7" key="1">
    <citation type="journal article" date="2019" name="Sci. Rep.">
        <title>Comparative genomics of chytrid fungi reveal insights into the obligate biotrophic and pathogenic lifestyle of Synchytrium endobioticum.</title>
        <authorList>
            <person name="van de Vossenberg B.T.L.H."/>
            <person name="Warris S."/>
            <person name="Nguyen H.D.T."/>
            <person name="van Gent-Pelzer M.P.E."/>
            <person name="Joly D.L."/>
            <person name="van de Geest H.C."/>
            <person name="Bonants P.J.M."/>
            <person name="Smith D.S."/>
            <person name="Levesque C.A."/>
            <person name="van der Lee T.A.J."/>
        </authorList>
    </citation>
    <scope>NUCLEOTIDE SEQUENCE [LARGE SCALE GENOMIC DNA]</scope>
    <source>
        <strain evidence="6 7">CBS 675.73</strain>
    </source>
</reference>
<dbReference type="InterPro" id="IPR044285">
    <property type="entry name" value="PWP1"/>
</dbReference>
<feature type="compositionally biased region" description="Acidic residues" evidence="5">
    <location>
        <begin position="97"/>
        <end position="121"/>
    </location>
</feature>
<dbReference type="Proteomes" id="UP000320333">
    <property type="component" value="Unassembled WGS sequence"/>
</dbReference>
<dbReference type="Gene3D" id="2.130.10.10">
    <property type="entry name" value="YVTN repeat-like/Quinoprotein amine dehydrogenase"/>
    <property type="match status" value="2"/>
</dbReference>
<feature type="repeat" description="WD" evidence="4">
    <location>
        <begin position="277"/>
        <end position="319"/>
    </location>
</feature>
<keyword evidence="7" id="KW-1185">Reference proteome</keyword>
<keyword evidence="1" id="KW-0597">Phosphoprotein</keyword>
<feature type="repeat" description="WD" evidence="4">
    <location>
        <begin position="409"/>
        <end position="451"/>
    </location>
</feature>
<dbReference type="InterPro" id="IPR015943">
    <property type="entry name" value="WD40/YVTN_repeat-like_dom_sf"/>
</dbReference>
<dbReference type="GO" id="GO:0006364">
    <property type="term" value="P:rRNA processing"/>
    <property type="evidence" value="ECO:0007669"/>
    <property type="project" value="InterPro"/>
</dbReference>
<dbReference type="InterPro" id="IPR020472">
    <property type="entry name" value="WD40_PAC1"/>
</dbReference>
<evidence type="ECO:0000256" key="2">
    <source>
        <dbReference type="ARBA" id="ARBA00022574"/>
    </source>
</evidence>
<keyword evidence="3" id="KW-0677">Repeat</keyword>
<feature type="region of interest" description="Disordered" evidence="5">
    <location>
        <begin position="509"/>
        <end position="532"/>
    </location>
</feature>
<dbReference type="EMBL" id="QEAP01000050">
    <property type="protein sequence ID" value="TPX76316.1"/>
    <property type="molecule type" value="Genomic_DNA"/>
</dbReference>
<proteinExistence type="predicted"/>
<evidence type="ECO:0000256" key="3">
    <source>
        <dbReference type="ARBA" id="ARBA00022737"/>
    </source>
</evidence>
<comment type="caution">
    <text evidence="6">The sequence shown here is derived from an EMBL/GenBank/DDBJ whole genome shotgun (WGS) entry which is preliminary data.</text>
</comment>
<evidence type="ECO:0000256" key="1">
    <source>
        <dbReference type="ARBA" id="ARBA00022553"/>
    </source>
</evidence>
<dbReference type="Pfam" id="PF00400">
    <property type="entry name" value="WD40"/>
    <property type="match status" value="3"/>
</dbReference>
<dbReference type="PROSITE" id="PS50082">
    <property type="entry name" value="WD_REPEATS_2"/>
    <property type="match status" value="3"/>
</dbReference>
<organism evidence="6 7">
    <name type="scientific">Chytriomyces confervae</name>
    <dbReference type="NCBI Taxonomy" id="246404"/>
    <lineage>
        <taxon>Eukaryota</taxon>
        <taxon>Fungi</taxon>
        <taxon>Fungi incertae sedis</taxon>
        <taxon>Chytridiomycota</taxon>
        <taxon>Chytridiomycota incertae sedis</taxon>
        <taxon>Chytridiomycetes</taxon>
        <taxon>Chytridiales</taxon>
        <taxon>Chytriomycetaceae</taxon>
        <taxon>Chytriomyces</taxon>
    </lineage>
</organism>
<dbReference type="GO" id="GO:0005634">
    <property type="term" value="C:nucleus"/>
    <property type="evidence" value="ECO:0007669"/>
    <property type="project" value="TreeGrafter"/>
</dbReference>
<name>A0A507FLX3_9FUNG</name>
<protein>
    <submittedName>
        <fullName evidence="6">Uncharacterized protein</fullName>
    </submittedName>
</protein>
<sequence length="532" mass="58092">MTISSIVWVPKGAAKETPTRFQLSETEYESIQSKIATHIKDIKDEQPAAASTITSTKADSKTTPTAALTEEEAVIKEFDLDNYDNEDDNVDFMGDGEGGDDDDSDDDDGNMSAEDGEEETANDATNMFASVKGLTYHDGDSADPYVTLDDSVNEAEELEEMMVAPSDNLILAARTEDDISHIEVYLYEGEEDNLFVHHDIMLPSFPLCLEWMNYDIEGKGQGKRSFVAVGTFDPEIEIWDLDVIDASYPTLILGGSTNPTEALGTGKKKRRSKKPSDQYHVDAVMCLAWNKMHPSLLASGSADTTIKLWDLSSSTPEVAIRSFTNHKAKVQGLAWNPSQGQVLLSGGYDKQSHIFDTRTPASVLSFKLTADVECLKWDPLHPERFLVSTEDGIVKCFDGRSPKTPVFTIHAHDGAVSALDVSSRVDGLVVTGSTDKATKVWSTKDATAIKCLASRDLQVGKVYSAAFSPDDDMVVGVAGGAGKMMVWNLEGNASVRRVVRGVDDTSDVKRKEFTGVEDDKEGDSEDEMDEDD</sequence>
<evidence type="ECO:0000313" key="6">
    <source>
        <dbReference type="EMBL" id="TPX76316.1"/>
    </source>
</evidence>
<dbReference type="OrthoDB" id="270624at2759"/>
<evidence type="ECO:0000313" key="7">
    <source>
        <dbReference type="Proteomes" id="UP000320333"/>
    </source>
</evidence>
<dbReference type="AlphaFoldDB" id="A0A507FLX3"/>
<dbReference type="InterPro" id="IPR019775">
    <property type="entry name" value="WD40_repeat_CS"/>
</dbReference>
<dbReference type="PRINTS" id="PR00320">
    <property type="entry name" value="GPROTEINBRPT"/>
</dbReference>
<dbReference type="InterPro" id="IPR036322">
    <property type="entry name" value="WD40_repeat_dom_sf"/>
</dbReference>
<evidence type="ECO:0000256" key="5">
    <source>
        <dbReference type="SAM" id="MobiDB-lite"/>
    </source>
</evidence>
<dbReference type="PROSITE" id="PS00678">
    <property type="entry name" value="WD_REPEATS_1"/>
    <property type="match status" value="1"/>
</dbReference>
<gene>
    <name evidence="6" type="ORF">CcCBS67573_g02398</name>
</gene>